<organism evidence="6">
    <name type="scientific">marine metagenome</name>
    <dbReference type="NCBI Taxonomy" id="408172"/>
    <lineage>
        <taxon>unclassified sequences</taxon>
        <taxon>metagenomes</taxon>
        <taxon>ecological metagenomes</taxon>
    </lineage>
</organism>
<gene>
    <name evidence="6" type="ORF">METZ01_LOCUS63916</name>
</gene>
<reference evidence="6" key="1">
    <citation type="submission" date="2018-05" db="EMBL/GenBank/DDBJ databases">
        <authorList>
            <person name="Lanie J.A."/>
            <person name="Ng W.-L."/>
            <person name="Kazmierczak K.M."/>
            <person name="Andrzejewski T.M."/>
            <person name="Davidsen T.M."/>
            <person name="Wayne K.J."/>
            <person name="Tettelin H."/>
            <person name="Glass J.I."/>
            <person name="Rusch D."/>
            <person name="Podicherti R."/>
            <person name="Tsui H.-C.T."/>
            <person name="Winkler M.E."/>
        </authorList>
    </citation>
    <scope>NUCLEOTIDE SEQUENCE</scope>
</reference>
<evidence type="ECO:0000256" key="3">
    <source>
        <dbReference type="ARBA" id="ARBA00022801"/>
    </source>
</evidence>
<evidence type="ECO:0000256" key="2">
    <source>
        <dbReference type="ARBA" id="ARBA00022555"/>
    </source>
</evidence>
<feature type="non-terminal residue" evidence="6">
    <location>
        <position position="1"/>
    </location>
</feature>
<dbReference type="Pfam" id="PF01195">
    <property type="entry name" value="Pept_tRNA_hydro"/>
    <property type="match status" value="1"/>
</dbReference>
<accession>A0A381T4C8</accession>
<keyword evidence="4" id="KW-0694">RNA-binding</keyword>
<dbReference type="NCBIfam" id="TIGR00447">
    <property type="entry name" value="pth"/>
    <property type="match status" value="1"/>
</dbReference>
<dbReference type="EMBL" id="UINC01004009">
    <property type="protein sequence ID" value="SVA11062.1"/>
    <property type="molecule type" value="Genomic_DNA"/>
</dbReference>
<dbReference type="Gene3D" id="3.40.50.1470">
    <property type="entry name" value="Peptidyl-tRNA hydrolase"/>
    <property type="match status" value="1"/>
</dbReference>
<dbReference type="InterPro" id="IPR036416">
    <property type="entry name" value="Pept_tRNA_hydro_sf"/>
</dbReference>
<dbReference type="SUPFAM" id="SSF53178">
    <property type="entry name" value="Peptidyl-tRNA hydrolase-like"/>
    <property type="match status" value="1"/>
</dbReference>
<dbReference type="InterPro" id="IPR018171">
    <property type="entry name" value="Pept_tRNA_hydro_CS"/>
</dbReference>
<dbReference type="EC" id="3.1.1.29" evidence="1"/>
<dbReference type="PROSITE" id="PS01196">
    <property type="entry name" value="PEPT_TRNA_HYDROL_2"/>
    <property type="match status" value="1"/>
</dbReference>
<dbReference type="GO" id="GO:0004045">
    <property type="term" value="F:peptidyl-tRNA hydrolase activity"/>
    <property type="evidence" value="ECO:0007669"/>
    <property type="project" value="UniProtKB-EC"/>
</dbReference>
<comment type="similarity">
    <text evidence="5">Belongs to the PTH family.</text>
</comment>
<name>A0A381T4C8_9ZZZZ</name>
<evidence type="ECO:0000256" key="1">
    <source>
        <dbReference type="ARBA" id="ARBA00013260"/>
    </source>
</evidence>
<dbReference type="GO" id="GO:0000049">
    <property type="term" value="F:tRNA binding"/>
    <property type="evidence" value="ECO:0007669"/>
    <property type="project" value="UniProtKB-KW"/>
</dbReference>
<dbReference type="PANTHER" id="PTHR17224">
    <property type="entry name" value="PEPTIDYL-TRNA HYDROLASE"/>
    <property type="match status" value="1"/>
</dbReference>
<proteinExistence type="inferred from homology"/>
<dbReference type="AlphaFoldDB" id="A0A381T4C8"/>
<evidence type="ECO:0000256" key="4">
    <source>
        <dbReference type="ARBA" id="ARBA00022884"/>
    </source>
</evidence>
<protein>
    <recommendedName>
        <fullName evidence="1">peptidyl-tRNA hydrolase</fullName>
        <ecNumber evidence="1">3.1.1.29</ecNumber>
    </recommendedName>
</protein>
<keyword evidence="3" id="KW-0378">Hydrolase</keyword>
<dbReference type="InterPro" id="IPR001328">
    <property type="entry name" value="Pept_tRNA_hydro"/>
</dbReference>
<keyword evidence="2" id="KW-0820">tRNA-binding</keyword>
<sequence length="196" mass="21537">VADLRLIVGLGNPGREYASTRHNAGERWLRCFSERFDIALGAESRFLGECGRAELFGREVRVLFPTTFMNASGEAIGATARFFKIAPSEILIVYDDVAFPVGVSKIRLGGGHNGHNGIKSTIRAFAGTSDFARLRIGVGHPGDPDRMTPFLTRARMSADDLDRERASAWLDDEVVEFALSGHWQKAMTLFHAPEEG</sequence>
<dbReference type="HAMAP" id="MF_00083">
    <property type="entry name" value="Pept_tRNA_hydro_bact"/>
    <property type="match status" value="1"/>
</dbReference>
<evidence type="ECO:0000313" key="6">
    <source>
        <dbReference type="EMBL" id="SVA11062.1"/>
    </source>
</evidence>
<dbReference type="PANTHER" id="PTHR17224:SF1">
    <property type="entry name" value="PEPTIDYL-TRNA HYDROLASE"/>
    <property type="match status" value="1"/>
</dbReference>
<dbReference type="CDD" id="cd00462">
    <property type="entry name" value="PTH"/>
    <property type="match status" value="1"/>
</dbReference>
<evidence type="ECO:0000256" key="5">
    <source>
        <dbReference type="ARBA" id="ARBA00038063"/>
    </source>
</evidence>